<comment type="subcellular location">
    <subcellularLocation>
        <location evidence="1">Mitochondrion inner membrane</location>
        <topology evidence="1">Single-pass membrane protein</topology>
    </subcellularLocation>
</comment>
<proteinExistence type="inferred from homology"/>
<dbReference type="GO" id="GO:0005744">
    <property type="term" value="C:TIM23 mitochondrial import inner membrane translocase complex"/>
    <property type="evidence" value="ECO:0007669"/>
    <property type="project" value="UniProtKB-UniRule"/>
</dbReference>
<dbReference type="Pfam" id="PF03031">
    <property type="entry name" value="NIF"/>
    <property type="match status" value="1"/>
</dbReference>
<dbReference type="OMA" id="FRDNCIS"/>
<comment type="caution">
    <text evidence="3">The sequence shown here is derived from an EMBL/GenBank/DDBJ whole genome shotgun (WGS) entry which is preliminary data.</text>
</comment>
<dbReference type="Proteomes" id="UP000054937">
    <property type="component" value="Unassembled WGS sequence"/>
</dbReference>
<evidence type="ECO:0000313" key="4">
    <source>
        <dbReference type="Proteomes" id="UP000054937"/>
    </source>
</evidence>
<dbReference type="InParanoid" id="A0A0V0R0S3"/>
<evidence type="ECO:0000313" key="3">
    <source>
        <dbReference type="EMBL" id="KRX08043.1"/>
    </source>
</evidence>
<comment type="function">
    <text evidence="1">Essential component of the TIM23 complex, a complex that mediates the translocation of transit peptide-containing proteins across the mitochondrial inner membrane.</text>
</comment>
<name>A0A0V0R0S3_PSEPJ</name>
<dbReference type="SUPFAM" id="SSF56784">
    <property type="entry name" value="HAD-like"/>
    <property type="match status" value="1"/>
</dbReference>
<keyword evidence="1" id="KW-0811">Translocation</keyword>
<gene>
    <name evidence="3" type="ORF">PPERSA_06221</name>
</gene>
<dbReference type="InterPro" id="IPR036412">
    <property type="entry name" value="HAD-like_sf"/>
</dbReference>
<organism evidence="3 4">
    <name type="scientific">Pseudocohnilembus persalinus</name>
    <name type="common">Ciliate</name>
    <dbReference type="NCBI Taxonomy" id="266149"/>
    <lineage>
        <taxon>Eukaryota</taxon>
        <taxon>Sar</taxon>
        <taxon>Alveolata</taxon>
        <taxon>Ciliophora</taxon>
        <taxon>Intramacronucleata</taxon>
        <taxon>Oligohymenophorea</taxon>
        <taxon>Scuticociliatia</taxon>
        <taxon>Philasterida</taxon>
        <taxon>Pseudocohnilembidae</taxon>
        <taxon>Pseudocohnilembus</taxon>
    </lineage>
</organism>
<dbReference type="Gene3D" id="3.40.50.1000">
    <property type="entry name" value="HAD superfamily/HAD-like"/>
    <property type="match status" value="1"/>
</dbReference>
<reference evidence="3 4" key="1">
    <citation type="journal article" date="2015" name="Sci. Rep.">
        <title>Genome of the facultative scuticociliatosis pathogen Pseudocohnilembus persalinus provides insight into its virulence through horizontal gene transfer.</title>
        <authorList>
            <person name="Xiong J."/>
            <person name="Wang G."/>
            <person name="Cheng J."/>
            <person name="Tian M."/>
            <person name="Pan X."/>
            <person name="Warren A."/>
            <person name="Jiang C."/>
            <person name="Yuan D."/>
            <person name="Miao W."/>
        </authorList>
    </citation>
    <scope>NUCLEOTIDE SEQUENCE [LARGE SCALE GENOMIC DNA]</scope>
    <source>
        <strain evidence="3">36N120E</strain>
    </source>
</reference>
<dbReference type="EMBL" id="LDAU01000076">
    <property type="protein sequence ID" value="KRX08043.1"/>
    <property type="molecule type" value="Genomic_DNA"/>
</dbReference>
<dbReference type="InterPro" id="IPR004274">
    <property type="entry name" value="FCP1_dom"/>
</dbReference>
<dbReference type="PROSITE" id="PS50969">
    <property type="entry name" value="FCP1"/>
    <property type="match status" value="1"/>
</dbReference>
<keyword evidence="1" id="KW-0496">Mitochondrion</keyword>
<keyword evidence="1" id="KW-0653">Protein transport</keyword>
<sequence>MVGLSQQEKGKNDYLQARIKTQDHKHEFLKFLKQNFDNNDKKSQNQLQKRNQTLKTQNPNQQPTQLQSQIQNLKQIKNQKKKQKIFSSQEQENIQFFPLQKKDKSQNQIINKNLLKEIKNTSKQKNKKNNENLMNFSHSKIQIQLPLNQSQKLSQNSIFTTDKKVSQISQEFQNIQEQKTTKEKISQEKENFSLHRKNQCQNQNNICKLNIRPFARKFLENMSQICEIVIFTAGTKDYALKVSQILDPEEKIISHILSREQVTFTDRACNEYHKNLDKLGRNLDYTVIVDNDHHNFQYQPFNGIQIQEWHENPNDIELQKLQQLLLNMINNRRQVPDFIKEIIKQIEEQTEQDQILIQNKYSDNYINQQAQQQSTTFENINDKLKIKCC</sequence>
<evidence type="ECO:0000256" key="1">
    <source>
        <dbReference type="RuleBase" id="RU365079"/>
    </source>
</evidence>
<dbReference type="CDD" id="cd07521">
    <property type="entry name" value="HAD_FCP1-like"/>
    <property type="match status" value="1"/>
</dbReference>
<dbReference type="SMART" id="SM00577">
    <property type="entry name" value="CPDc"/>
    <property type="match status" value="1"/>
</dbReference>
<dbReference type="OrthoDB" id="277011at2759"/>
<dbReference type="AlphaFoldDB" id="A0A0V0R0S3"/>
<protein>
    <recommendedName>
        <fullName evidence="1">Mitochondrial import inner membrane translocase subunit TIM50</fullName>
    </recommendedName>
</protein>
<keyword evidence="1" id="KW-0809">Transit peptide</keyword>
<keyword evidence="4" id="KW-1185">Reference proteome</keyword>
<dbReference type="PANTHER" id="PTHR12210">
    <property type="entry name" value="DULLARD PROTEIN PHOSPHATASE"/>
    <property type="match status" value="1"/>
</dbReference>
<dbReference type="GO" id="GO:0015031">
    <property type="term" value="P:protein transport"/>
    <property type="evidence" value="ECO:0007669"/>
    <property type="project" value="UniProtKB-KW"/>
</dbReference>
<dbReference type="InterPro" id="IPR050365">
    <property type="entry name" value="TIM50"/>
</dbReference>
<accession>A0A0V0R0S3</accession>
<feature type="domain" description="FCP1 homology" evidence="2">
    <location>
        <begin position="178"/>
        <end position="328"/>
    </location>
</feature>
<keyword evidence="1" id="KW-0813">Transport</keyword>
<comment type="subunit">
    <text evidence="1">Component of the TIM23 complex.</text>
</comment>
<dbReference type="InterPro" id="IPR023214">
    <property type="entry name" value="HAD_sf"/>
</dbReference>
<comment type="similarity">
    <text evidence="1">Belongs to the TIM50 family.</text>
</comment>
<evidence type="ECO:0000259" key="2">
    <source>
        <dbReference type="PROSITE" id="PS50969"/>
    </source>
</evidence>